<reference evidence="2" key="1">
    <citation type="submission" date="2014-08" db="EMBL/GenBank/DDBJ databases">
        <authorList>
            <person name="Edwards T."/>
        </authorList>
    </citation>
    <scope>NUCLEOTIDE SEQUENCE</scope>
    <source>
        <strain evidence="2">Hu3</strain>
    </source>
</reference>
<accession>A0A0N7CJ15</accession>
<dbReference type="EMBL" id="KM434314">
    <property type="protein sequence ID" value="AKK75113.1"/>
    <property type="molecule type" value="Genomic_RNA"/>
</dbReference>
<feature type="transmembrane region" description="Helical" evidence="1">
    <location>
        <begin position="84"/>
        <end position="102"/>
    </location>
</feature>
<dbReference type="Pfam" id="PF01307">
    <property type="entry name" value="Plant_vir_prot"/>
    <property type="match status" value="1"/>
</dbReference>
<name>A0A0N7CJ15_9VIRU</name>
<keyword evidence="1" id="KW-1133">Transmembrane helix</keyword>
<gene>
    <name evidence="2" type="primary">P13</name>
</gene>
<evidence type="ECO:0000256" key="1">
    <source>
        <dbReference type="SAM" id="Phobius"/>
    </source>
</evidence>
<protein>
    <submittedName>
        <fullName evidence="2">13kDa transport protein</fullName>
    </submittedName>
</protein>
<sequence length="118" mass="12548">MSREITARPNKNVPIVVGVCVVAFFVLLAFMQQKHKTHSGGDYGVPTFSNGGKYRDGTRSADFNSNNHRAYGCGGSGGSVSSRVGQQLVVLAIVSVLIVLLLQRLRSSPEHICNGACA</sequence>
<keyword evidence="1" id="KW-0812">Transmembrane</keyword>
<dbReference type="InterPro" id="IPR001896">
    <property type="entry name" value="Plant_vir_prot"/>
</dbReference>
<keyword evidence="1" id="KW-0472">Membrane</keyword>
<evidence type="ECO:0000313" key="2">
    <source>
        <dbReference type="EMBL" id="AKK75113.1"/>
    </source>
</evidence>
<feature type="transmembrane region" description="Helical" evidence="1">
    <location>
        <begin position="12"/>
        <end position="31"/>
    </location>
</feature>
<proteinExistence type="predicted"/>
<organism evidence="2">
    <name type="scientific">Beet necrotic yellow vein virus</name>
    <dbReference type="NCBI Taxonomy" id="31721"/>
    <lineage>
        <taxon>Viruses</taxon>
        <taxon>Riboviria</taxon>
        <taxon>Orthornavirae</taxon>
        <taxon>Kitrinoviricota</taxon>
        <taxon>Alsuviricetes</taxon>
        <taxon>Hepelivirales</taxon>
        <taxon>Benyviridae</taxon>
        <taxon>Benyvirus</taxon>
        <taxon>Benyvirus necrobetae</taxon>
    </lineage>
</organism>